<keyword evidence="2" id="KW-1185">Reference proteome</keyword>
<feature type="signal peptide" evidence="1">
    <location>
        <begin position="1"/>
        <end position="28"/>
    </location>
</feature>
<organism evidence="2 3">
    <name type="scientific">Spinacia oleracea</name>
    <name type="common">Spinach</name>
    <dbReference type="NCBI Taxonomy" id="3562"/>
    <lineage>
        <taxon>Eukaryota</taxon>
        <taxon>Viridiplantae</taxon>
        <taxon>Streptophyta</taxon>
        <taxon>Embryophyta</taxon>
        <taxon>Tracheophyta</taxon>
        <taxon>Spermatophyta</taxon>
        <taxon>Magnoliopsida</taxon>
        <taxon>eudicotyledons</taxon>
        <taxon>Gunneridae</taxon>
        <taxon>Pentapetalae</taxon>
        <taxon>Caryophyllales</taxon>
        <taxon>Chenopodiaceae</taxon>
        <taxon>Chenopodioideae</taxon>
        <taxon>Anserineae</taxon>
        <taxon>Spinacia</taxon>
    </lineage>
</organism>
<proteinExistence type="predicted"/>
<protein>
    <submittedName>
        <fullName evidence="3">Uncharacterized protein</fullName>
    </submittedName>
</protein>
<evidence type="ECO:0000256" key="1">
    <source>
        <dbReference type="SAM" id="SignalP"/>
    </source>
</evidence>
<dbReference type="GeneID" id="130462851"/>
<dbReference type="Proteomes" id="UP000813463">
    <property type="component" value="Chromosome 6"/>
</dbReference>
<evidence type="ECO:0000313" key="2">
    <source>
        <dbReference type="Proteomes" id="UP000813463"/>
    </source>
</evidence>
<evidence type="ECO:0000313" key="3">
    <source>
        <dbReference type="RefSeq" id="XP_056687788.1"/>
    </source>
</evidence>
<gene>
    <name evidence="3" type="primary">LOC130462851</name>
</gene>
<name>A0ABM3QWQ7_SPIOL</name>
<reference evidence="2" key="1">
    <citation type="journal article" date="2021" name="Nat. Commun.">
        <title>Genomic analyses provide insights into spinach domestication and the genetic basis of agronomic traits.</title>
        <authorList>
            <person name="Cai X."/>
            <person name="Sun X."/>
            <person name="Xu C."/>
            <person name="Sun H."/>
            <person name="Wang X."/>
            <person name="Ge C."/>
            <person name="Zhang Z."/>
            <person name="Wang Q."/>
            <person name="Fei Z."/>
            <person name="Jiao C."/>
            <person name="Wang Q."/>
        </authorList>
    </citation>
    <scope>NUCLEOTIDE SEQUENCE [LARGE SCALE GENOMIC DNA]</scope>
    <source>
        <strain evidence="2">cv. Varoflay</strain>
    </source>
</reference>
<sequence length="127" mass="13878">MEGSSHKLFAPIVLVALILVLSTTTVSSEEMPKMYVMEEVTMVEPNTNMVHNNGNIHKPKMMIMQFVDQQNNKEANSMAAITTSSSTESGLRCADEGEYCNTLFGNSCCPGIACVQGPFVGGRCHKW</sequence>
<accession>A0ABM3QWQ7</accession>
<dbReference type="RefSeq" id="XP_056687788.1">
    <property type="nucleotide sequence ID" value="XM_056831810.1"/>
</dbReference>
<reference evidence="3" key="2">
    <citation type="submission" date="2025-08" db="UniProtKB">
        <authorList>
            <consortium name="RefSeq"/>
        </authorList>
    </citation>
    <scope>IDENTIFICATION</scope>
    <source>
        <tissue evidence="3">Leaf</tissue>
    </source>
</reference>
<keyword evidence="1" id="KW-0732">Signal</keyword>
<feature type="chain" id="PRO_5047278855" evidence="1">
    <location>
        <begin position="29"/>
        <end position="127"/>
    </location>
</feature>